<sequence>MDSINRLSAFYDWTLTLADKRVAKWPLIESPLPTIAIVVCYLAFVVYIGPKFMRKRKAMDFGLFLPAYNFALVALNYYNTTRSGHRHLFFSMNQFNLNSSFTKVANGVWWYYFSKIIELCDTVLFTLRKRDRQITFLHVYHHSTMPILWWIGTKWIPGGQSFVGVILNSSVHVIMYSYYGLSAMGPRVQKYLWWKKYITMIQLVQFVLAIAHTVQSLYVDCPSPRWMHWALIGYAFSFIVLFTNFYIHAYWSKSYKAKSNGHTTVDGGKHGNGVHVK</sequence>
<evidence type="ECO:0000256" key="6">
    <source>
        <dbReference type="ARBA" id="ARBA00022989"/>
    </source>
</evidence>
<keyword evidence="2 10" id="KW-0444">Lipid biosynthesis</keyword>
<evidence type="ECO:0000256" key="5">
    <source>
        <dbReference type="ARBA" id="ARBA00022832"/>
    </source>
</evidence>
<comment type="subcellular location">
    <subcellularLocation>
        <location evidence="1">Membrane</location>
        <topology evidence="1">Multi-pass membrane protein</topology>
    </subcellularLocation>
</comment>
<dbReference type="PANTHER" id="PTHR11157">
    <property type="entry name" value="FATTY ACID ACYL TRANSFERASE-RELATED"/>
    <property type="match status" value="1"/>
</dbReference>
<feature type="transmembrane region" description="Helical" evidence="10">
    <location>
        <begin position="139"/>
        <end position="156"/>
    </location>
</feature>
<dbReference type="InterPro" id="IPR002076">
    <property type="entry name" value="ELO_fam"/>
</dbReference>
<dbReference type="Ensembl" id="ENSCSAVT00000004391.1">
    <property type="protein sequence ID" value="ENSCSAVP00000004327.1"/>
    <property type="gene ID" value="ENSCSAVG00000002560.1"/>
</dbReference>
<evidence type="ECO:0000256" key="9">
    <source>
        <dbReference type="ARBA" id="ARBA00023160"/>
    </source>
</evidence>
<evidence type="ECO:0000256" key="10">
    <source>
        <dbReference type="RuleBase" id="RU361115"/>
    </source>
</evidence>
<protein>
    <recommendedName>
        <fullName evidence="10">Elongation of very long chain fatty acids protein</fullName>
        <ecNumber evidence="10">2.3.1.199</ecNumber>
    </recommendedName>
    <alternativeName>
        <fullName evidence="10">Very-long-chain 3-oxoacyl-CoA synthase</fullName>
    </alternativeName>
</protein>
<evidence type="ECO:0000256" key="8">
    <source>
        <dbReference type="ARBA" id="ARBA00023136"/>
    </source>
</evidence>
<keyword evidence="4 10" id="KW-0812">Transmembrane</keyword>
<dbReference type="AlphaFoldDB" id="H2YG78"/>
<dbReference type="GO" id="GO:0034625">
    <property type="term" value="P:fatty acid elongation, monounsaturated fatty acid"/>
    <property type="evidence" value="ECO:0007669"/>
    <property type="project" value="TreeGrafter"/>
</dbReference>
<feature type="transmembrane region" description="Helical" evidence="10">
    <location>
        <begin position="162"/>
        <end position="181"/>
    </location>
</feature>
<feature type="transmembrane region" description="Helical" evidence="10">
    <location>
        <begin position="30"/>
        <end position="49"/>
    </location>
</feature>
<dbReference type="InterPro" id="IPR030457">
    <property type="entry name" value="ELO_CS"/>
</dbReference>
<dbReference type="eggNOG" id="KOG3071">
    <property type="taxonomic scope" value="Eukaryota"/>
</dbReference>
<dbReference type="Pfam" id="PF01151">
    <property type="entry name" value="ELO"/>
    <property type="match status" value="1"/>
</dbReference>
<comment type="catalytic activity">
    <reaction evidence="10">
        <text>a very-long-chain acyl-CoA + malonyl-CoA + H(+) = a very-long-chain 3-oxoacyl-CoA + CO2 + CoA</text>
        <dbReference type="Rhea" id="RHEA:32727"/>
        <dbReference type="ChEBI" id="CHEBI:15378"/>
        <dbReference type="ChEBI" id="CHEBI:16526"/>
        <dbReference type="ChEBI" id="CHEBI:57287"/>
        <dbReference type="ChEBI" id="CHEBI:57384"/>
        <dbReference type="ChEBI" id="CHEBI:90725"/>
        <dbReference type="ChEBI" id="CHEBI:90736"/>
        <dbReference type="EC" id="2.3.1.199"/>
    </reaction>
</comment>
<dbReference type="FunCoup" id="H2YG78">
    <property type="interactions" value="15"/>
</dbReference>
<dbReference type="OMA" id="FLFMFGR"/>
<organism evidence="11 12">
    <name type="scientific">Ciona savignyi</name>
    <name type="common">Pacific transparent sea squirt</name>
    <dbReference type="NCBI Taxonomy" id="51511"/>
    <lineage>
        <taxon>Eukaryota</taxon>
        <taxon>Metazoa</taxon>
        <taxon>Chordata</taxon>
        <taxon>Tunicata</taxon>
        <taxon>Ascidiacea</taxon>
        <taxon>Phlebobranchia</taxon>
        <taxon>Cionidae</taxon>
        <taxon>Ciona</taxon>
    </lineage>
</organism>
<evidence type="ECO:0000256" key="2">
    <source>
        <dbReference type="ARBA" id="ARBA00022516"/>
    </source>
</evidence>
<accession>H2YG78</accession>
<evidence type="ECO:0000256" key="1">
    <source>
        <dbReference type="ARBA" id="ARBA00004141"/>
    </source>
</evidence>
<reference evidence="11" key="2">
    <citation type="submission" date="2025-08" db="UniProtKB">
        <authorList>
            <consortium name="Ensembl"/>
        </authorList>
    </citation>
    <scope>IDENTIFICATION</scope>
</reference>
<dbReference type="GO" id="GO:0005789">
    <property type="term" value="C:endoplasmic reticulum membrane"/>
    <property type="evidence" value="ECO:0007669"/>
    <property type="project" value="TreeGrafter"/>
</dbReference>
<feature type="transmembrane region" description="Helical" evidence="10">
    <location>
        <begin position="226"/>
        <end position="247"/>
    </location>
</feature>
<reference evidence="11" key="3">
    <citation type="submission" date="2025-09" db="UniProtKB">
        <authorList>
            <consortium name="Ensembl"/>
        </authorList>
    </citation>
    <scope>IDENTIFICATION</scope>
</reference>
<keyword evidence="5 10" id="KW-0276">Fatty acid metabolism</keyword>
<dbReference type="EC" id="2.3.1.199" evidence="10"/>
<evidence type="ECO:0000256" key="3">
    <source>
        <dbReference type="ARBA" id="ARBA00022679"/>
    </source>
</evidence>
<feature type="transmembrane region" description="Helical" evidence="10">
    <location>
        <begin position="109"/>
        <end position="127"/>
    </location>
</feature>
<evidence type="ECO:0000313" key="12">
    <source>
        <dbReference type="Proteomes" id="UP000007875"/>
    </source>
</evidence>
<evidence type="ECO:0000256" key="7">
    <source>
        <dbReference type="ARBA" id="ARBA00023098"/>
    </source>
</evidence>
<dbReference type="Proteomes" id="UP000007875">
    <property type="component" value="Unassembled WGS sequence"/>
</dbReference>
<keyword evidence="7 10" id="KW-0443">Lipid metabolism</keyword>
<dbReference type="GO" id="GO:0034626">
    <property type="term" value="P:fatty acid elongation, polyunsaturated fatty acid"/>
    <property type="evidence" value="ECO:0007669"/>
    <property type="project" value="TreeGrafter"/>
</dbReference>
<keyword evidence="8 10" id="KW-0472">Membrane</keyword>
<reference evidence="12" key="1">
    <citation type="submission" date="2003-08" db="EMBL/GenBank/DDBJ databases">
        <authorList>
            <person name="Birren B."/>
            <person name="Nusbaum C."/>
            <person name="Abebe A."/>
            <person name="Abouelleil A."/>
            <person name="Adekoya E."/>
            <person name="Ait-zahra M."/>
            <person name="Allen N."/>
            <person name="Allen T."/>
            <person name="An P."/>
            <person name="Anderson M."/>
            <person name="Anderson S."/>
            <person name="Arachchi H."/>
            <person name="Armbruster J."/>
            <person name="Bachantsang P."/>
            <person name="Baldwin J."/>
            <person name="Barry A."/>
            <person name="Bayul T."/>
            <person name="Blitshsteyn B."/>
            <person name="Bloom T."/>
            <person name="Blye J."/>
            <person name="Boguslavskiy L."/>
            <person name="Borowsky M."/>
            <person name="Boukhgalter B."/>
            <person name="Brunache A."/>
            <person name="Butler J."/>
            <person name="Calixte N."/>
            <person name="Calvo S."/>
            <person name="Camarata J."/>
            <person name="Campo K."/>
            <person name="Chang J."/>
            <person name="Cheshatsang Y."/>
            <person name="Citroen M."/>
            <person name="Collymore A."/>
            <person name="Considine T."/>
            <person name="Cook A."/>
            <person name="Cooke P."/>
            <person name="Corum B."/>
            <person name="Cuomo C."/>
            <person name="David R."/>
            <person name="Dawoe T."/>
            <person name="Degray S."/>
            <person name="Dodge S."/>
            <person name="Dooley K."/>
            <person name="Dorje P."/>
            <person name="Dorjee K."/>
            <person name="Dorris L."/>
            <person name="Duffey N."/>
            <person name="Dupes A."/>
            <person name="Elkins T."/>
            <person name="Engels R."/>
            <person name="Erickson J."/>
            <person name="Farina A."/>
            <person name="Faro S."/>
            <person name="Ferreira P."/>
            <person name="Fischer H."/>
            <person name="Fitzgerald M."/>
            <person name="Foley K."/>
            <person name="Gage D."/>
            <person name="Galagan J."/>
            <person name="Gearin G."/>
            <person name="Gnerre S."/>
            <person name="Gnirke A."/>
            <person name="Goyette A."/>
            <person name="Graham J."/>
            <person name="Grandbois E."/>
            <person name="Gyaltsen K."/>
            <person name="Hafez N."/>
            <person name="Hagopian D."/>
            <person name="Hagos B."/>
            <person name="Hall J."/>
            <person name="Hatcher B."/>
            <person name="Heller A."/>
            <person name="Higgins H."/>
            <person name="Honan T."/>
            <person name="Horn A."/>
            <person name="Houde N."/>
            <person name="Hughes L."/>
            <person name="Hulme W."/>
            <person name="Husby E."/>
            <person name="Iliev I."/>
            <person name="Jaffe D."/>
            <person name="Jones C."/>
            <person name="Kamal M."/>
            <person name="Kamat A."/>
            <person name="Kamvysselis M."/>
            <person name="Karlsson E."/>
            <person name="Kells C."/>
            <person name="Kieu A."/>
            <person name="Kisner P."/>
            <person name="Kodira C."/>
            <person name="Kulbokas E."/>
            <person name="Labutti K."/>
            <person name="Lama D."/>
            <person name="Landers T."/>
            <person name="Leger J."/>
            <person name="Levine S."/>
            <person name="Lewis D."/>
            <person name="Lewis T."/>
            <person name="Lindblad-toh K."/>
            <person name="Liu X."/>
            <person name="Lokyitsang T."/>
            <person name="Lokyitsang Y."/>
            <person name="Lucien O."/>
            <person name="Lui A."/>
            <person name="Ma L.J."/>
            <person name="Mabbitt R."/>
            <person name="Macdonald J."/>
            <person name="Maclean C."/>
            <person name="Major J."/>
            <person name="Manning J."/>
            <person name="Marabella R."/>
            <person name="Maru K."/>
            <person name="Matthews C."/>
            <person name="Mauceli E."/>
            <person name="Mccarthy M."/>
            <person name="Mcdonough S."/>
            <person name="Mcghee T."/>
            <person name="Meldrim J."/>
            <person name="Meneus L."/>
            <person name="Mesirov J."/>
            <person name="Mihalev A."/>
            <person name="Mihova T."/>
            <person name="Mikkelsen T."/>
            <person name="Mlenga V."/>
            <person name="Moru K."/>
            <person name="Mozes J."/>
            <person name="Mulrain L."/>
            <person name="Munson G."/>
            <person name="Naylor J."/>
            <person name="Newes C."/>
            <person name="Nguyen C."/>
            <person name="Nguyen N."/>
            <person name="Nguyen T."/>
            <person name="Nicol R."/>
            <person name="Nielsen C."/>
            <person name="Nizzari M."/>
            <person name="Norbu C."/>
            <person name="Norbu N."/>
            <person name="O'donnell P."/>
            <person name="Okoawo O."/>
            <person name="O'leary S."/>
            <person name="Omotosho B."/>
            <person name="O'neill K."/>
            <person name="Osman S."/>
            <person name="Parker S."/>
            <person name="Perrin D."/>
            <person name="Phunkhang P."/>
            <person name="Piqani B."/>
            <person name="Purcell S."/>
            <person name="Rachupka T."/>
            <person name="Ramasamy U."/>
            <person name="Rameau R."/>
            <person name="Ray V."/>
            <person name="Raymond C."/>
            <person name="Retta R."/>
            <person name="Richardson S."/>
            <person name="Rise C."/>
            <person name="Rodriguez J."/>
            <person name="Rogers J."/>
            <person name="Rogov P."/>
            <person name="Rutman M."/>
            <person name="Schupbach R."/>
            <person name="Seaman C."/>
            <person name="Settipalli S."/>
            <person name="Sharpe T."/>
            <person name="Sheridan J."/>
            <person name="Sherpa N."/>
            <person name="Shi J."/>
            <person name="Smirnov S."/>
            <person name="Smith C."/>
            <person name="Sougnez C."/>
            <person name="Spencer B."/>
            <person name="Stalker J."/>
            <person name="Stange-thomann N."/>
            <person name="Stavropoulos S."/>
            <person name="Stetson K."/>
            <person name="Stone C."/>
            <person name="Stone S."/>
            <person name="Stubbs M."/>
            <person name="Talamas J."/>
            <person name="Tchuinga P."/>
            <person name="Tenzing P."/>
            <person name="Tesfaye S."/>
            <person name="Theodore J."/>
            <person name="Thoulutsang Y."/>
            <person name="Topham K."/>
            <person name="Towey S."/>
            <person name="Tsamla T."/>
            <person name="Tsomo N."/>
            <person name="Vallee D."/>
            <person name="Vassiliev H."/>
            <person name="Venkataraman V."/>
            <person name="Vinson J."/>
            <person name="Vo A."/>
            <person name="Wade C."/>
            <person name="Wang S."/>
            <person name="Wangchuk T."/>
            <person name="Wangdi T."/>
            <person name="Whittaker C."/>
            <person name="Wilkinson J."/>
            <person name="Wu Y."/>
            <person name="Wyman D."/>
            <person name="Yadav S."/>
            <person name="Yang S."/>
            <person name="Yang X."/>
            <person name="Yeager S."/>
            <person name="Yee E."/>
            <person name="Young G."/>
            <person name="Zainoun J."/>
            <person name="Zembeck L."/>
            <person name="Zimmer A."/>
            <person name="Zody M."/>
            <person name="Lander E."/>
        </authorList>
    </citation>
    <scope>NUCLEOTIDE SEQUENCE [LARGE SCALE GENOMIC DNA]</scope>
</reference>
<name>H2YG78_CIOSA</name>
<dbReference type="PROSITE" id="PS01188">
    <property type="entry name" value="ELO"/>
    <property type="match status" value="1"/>
</dbReference>
<keyword evidence="6 10" id="KW-1133">Transmembrane helix</keyword>
<keyword evidence="12" id="KW-1185">Reference proteome</keyword>
<comment type="similarity">
    <text evidence="10">Belongs to the ELO family.</text>
</comment>
<dbReference type="GO" id="GO:0019367">
    <property type="term" value="P:fatty acid elongation, saturated fatty acid"/>
    <property type="evidence" value="ECO:0007669"/>
    <property type="project" value="TreeGrafter"/>
</dbReference>
<dbReference type="PANTHER" id="PTHR11157:SF12">
    <property type="entry name" value="ELONGATION OF VERY LONG CHAIN FATTY ACIDS PROTEIN 4"/>
    <property type="match status" value="1"/>
</dbReference>
<dbReference type="STRING" id="51511.ENSCSAVP00000004327"/>
<dbReference type="GO" id="GO:0042761">
    <property type="term" value="P:very long-chain fatty acid biosynthetic process"/>
    <property type="evidence" value="ECO:0007669"/>
    <property type="project" value="TreeGrafter"/>
</dbReference>
<dbReference type="GeneTree" id="ENSGT01050000244838"/>
<feature type="transmembrane region" description="Helical" evidence="10">
    <location>
        <begin position="61"/>
        <end position="78"/>
    </location>
</feature>
<evidence type="ECO:0000313" key="11">
    <source>
        <dbReference type="Ensembl" id="ENSCSAVP00000004327.1"/>
    </source>
</evidence>
<keyword evidence="9 10" id="KW-0275">Fatty acid biosynthesis</keyword>
<dbReference type="GO" id="GO:0030148">
    <property type="term" value="P:sphingolipid biosynthetic process"/>
    <property type="evidence" value="ECO:0007669"/>
    <property type="project" value="TreeGrafter"/>
</dbReference>
<evidence type="ECO:0000256" key="4">
    <source>
        <dbReference type="ARBA" id="ARBA00022692"/>
    </source>
</evidence>
<dbReference type="GO" id="GO:0009922">
    <property type="term" value="F:fatty acid elongase activity"/>
    <property type="evidence" value="ECO:0007669"/>
    <property type="project" value="UniProtKB-EC"/>
</dbReference>
<feature type="transmembrane region" description="Helical" evidence="10">
    <location>
        <begin position="193"/>
        <end position="214"/>
    </location>
</feature>
<proteinExistence type="inferred from homology"/>
<keyword evidence="3 10" id="KW-0808">Transferase</keyword>
<dbReference type="InParanoid" id="H2YG78"/>